<protein>
    <submittedName>
        <fullName evidence="4">Response regulator</fullName>
    </submittedName>
</protein>
<dbReference type="Pfam" id="PF00072">
    <property type="entry name" value="Response_reg"/>
    <property type="match status" value="1"/>
</dbReference>
<dbReference type="InterPro" id="IPR050595">
    <property type="entry name" value="Bact_response_regulator"/>
</dbReference>
<feature type="modified residue" description="4-aspartylphosphate" evidence="2">
    <location>
        <position position="59"/>
    </location>
</feature>
<reference evidence="4" key="2">
    <citation type="submission" date="2022-12" db="EMBL/GenBank/DDBJ databases">
        <authorList>
            <person name="Dechsakulwatana C."/>
            <person name="Rungsihiranrut A."/>
            <person name="Muangchinda C."/>
            <person name="Ningthoujam R."/>
            <person name="Klankeo P."/>
            <person name="Pinyakong O."/>
        </authorList>
    </citation>
    <scope>NUCLEOTIDE SEQUENCE</scope>
    <source>
        <strain evidence="4">TL01-2</strain>
    </source>
</reference>
<evidence type="ECO:0000313" key="5">
    <source>
        <dbReference type="Proteomes" id="UP001269400"/>
    </source>
</evidence>
<accession>A0AAX6NDB9</accession>
<name>A0AAX6NDB9_PRIAR</name>
<evidence type="ECO:0000256" key="2">
    <source>
        <dbReference type="PROSITE-ProRule" id="PRU00169"/>
    </source>
</evidence>
<dbReference type="Proteomes" id="UP001269400">
    <property type="component" value="Unassembled WGS sequence"/>
</dbReference>
<dbReference type="Gene3D" id="3.40.50.2300">
    <property type="match status" value="1"/>
</dbReference>
<dbReference type="AlphaFoldDB" id="A0AAX6NDB9"/>
<dbReference type="PANTHER" id="PTHR44591:SF3">
    <property type="entry name" value="RESPONSE REGULATORY DOMAIN-CONTAINING PROTEIN"/>
    <property type="match status" value="1"/>
</dbReference>
<gene>
    <name evidence="4" type="ORF">O0Q50_21655</name>
</gene>
<evidence type="ECO:0000259" key="3">
    <source>
        <dbReference type="PROSITE" id="PS50110"/>
    </source>
</evidence>
<dbReference type="PROSITE" id="PS50110">
    <property type="entry name" value="RESPONSE_REGULATORY"/>
    <property type="match status" value="1"/>
</dbReference>
<feature type="domain" description="Response regulatory" evidence="3">
    <location>
        <begin position="4"/>
        <end position="124"/>
    </location>
</feature>
<comment type="caution">
    <text evidence="4">The sequence shown here is derived from an EMBL/GenBank/DDBJ whole genome shotgun (WGS) entry which is preliminary data.</text>
</comment>
<evidence type="ECO:0000313" key="4">
    <source>
        <dbReference type="EMBL" id="MDU9693787.1"/>
    </source>
</evidence>
<dbReference type="GO" id="GO:0000160">
    <property type="term" value="P:phosphorelay signal transduction system"/>
    <property type="evidence" value="ECO:0007669"/>
    <property type="project" value="InterPro"/>
</dbReference>
<organism evidence="4 5">
    <name type="scientific">Priestia aryabhattai</name>
    <name type="common">Bacillus aryabhattai</name>
    <dbReference type="NCBI Taxonomy" id="412384"/>
    <lineage>
        <taxon>Bacteria</taxon>
        <taxon>Bacillati</taxon>
        <taxon>Bacillota</taxon>
        <taxon>Bacilli</taxon>
        <taxon>Bacillales</taxon>
        <taxon>Bacillaceae</taxon>
        <taxon>Priestia</taxon>
    </lineage>
</organism>
<dbReference type="CDD" id="cd00156">
    <property type="entry name" value="REC"/>
    <property type="match status" value="1"/>
</dbReference>
<dbReference type="InterPro" id="IPR011006">
    <property type="entry name" value="CheY-like_superfamily"/>
</dbReference>
<proteinExistence type="predicted"/>
<reference evidence="4" key="1">
    <citation type="journal article" date="2022" name="J Environ Chem Eng">
        <title>Biodegradation of petroleum oil using a constructed nonpathogenic and heavy metal-tolerant bacterial consortium isolated from marine sponges.</title>
        <authorList>
            <person name="Dechsakulwatana C."/>
            <person name="Rungsihiranrut A."/>
            <person name="Muangchinda C."/>
            <person name="Ningthoujam R."/>
            <person name="Klankeo P."/>
            <person name="Pinyakong O."/>
        </authorList>
    </citation>
    <scope>NUCLEOTIDE SEQUENCE</scope>
    <source>
        <strain evidence="4">TL01-2</strain>
    </source>
</reference>
<dbReference type="PANTHER" id="PTHR44591">
    <property type="entry name" value="STRESS RESPONSE REGULATOR PROTEIN 1"/>
    <property type="match status" value="1"/>
</dbReference>
<sequence length="124" mass="14130">MYPKILICDDMVYSRTLLKNILDQIGQFIIVEVESGKDLINELEKSQQKNSTYNYLFLDLEMRREDGIALLRQVKGIEPSLEVILSGGVSLTDENIKTGIDLGVKRFVAKPYKAKNVKTIFKSM</sequence>
<evidence type="ECO:0000256" key="1">
    <source>
        <dbReference type="ARBA" id="ARBA00022553"/>
    </source>
</evidence>
<dbReference type="SUPFAM" id="SSF52172">
    <property type="entry name" value="CheY-like"/>
    <property type="match status" value="1"/>
</dbReference>
<dbReference type="EMBL" id="JAPTGD010000002">
    <property type="protein sequence ID" value="MDU9693787.1"/>
    <property type="molecule type" value="Genomic_DNA"/>
</dbReference>
<dbReference type="SMART" id="SM00448">
    <property type="entry name" value="REC"/>
    <property type="match status" value="1"/>
</dbReference>
<dbReference type="InterPro" id="IPR001789">
    <property type="entry name" value="Sig_transdc_resp-reg_receiver"/>
</dbReference>
<dbReference type="RefSeq" id="WP_316911006.1">
    <property type="nucleotide sequence ID" value="NZ_JAPTGD010000002.1"/>
</dbReference>
<keyword evidence="1 2" id="KW-0597">Phosphoprotein</keyword>